<gene>
    <name evidence="2" type="ORF">V6N11_048679</name>
</gene>
<comment type="caution">
    <text evidence="2">The sequence shown here is derived from an EMBL/GenBank/DDBJ whole genome shotgun (WGS) entry which is preliminary data.</text>
</comment>
<keyword evidence="1" id="KW-0812">Transmembrane</keyword>
<evidence type="ECO:0000256" key="1">
    <source>
        <dbReference type="SAM" id="Phobius"/>
    </source>
</evidence>
<accession>A0ABR2PVZ0</accession>
<name>A0ABR2PVZ0_9ROSI</name>
<dbReference type="Proteomes" id="UP001396334">
    <property type="component" value="Unassembled WGS sequence"/>
</dbReference>
<feature type="transmembrane region" description="Helical" evidence="1">
    <location>
        <begin position="88"/>
        <end position="109"/>
    </location>
</feature>
<keyword evidence="3" id="KW-1185">Reference proteome</keyword>
<proteinExistence type="predicted"/>
<evidence type="ECO:0000313" key="3">
    <source>
        <dbReference type="Proteomes" id="UP001396334"/>
    </source>
</evidence>
<protein>
    <submittedName>
        <fullName evidence="2">Uncharacterized protein</fullName>
    </submittedName>
</protein>
<evidence type="ECO:0000313" key="2">
    <source>
        <dbReference type="EMBL" id="KAK8992604.1"/>
    </source>
</evidence>
<sequence>MSQLRCRCFGRGQRSCAALCRHHTAVLPNAERSAPARRVMACCLVESCAPIAYVPSPGDDRPSPSISDKLWQSGKFCQPMPFTSSSSFLFVLFISILFVISKSVMFLIIDAHTCHRRSALYGFPYRHLHVRNHPSRDVGICCLLLLSPCKLGWNLAQSQTNTVSKSNNIKSFTSCRESHETVELEWQEFYLFPIGFEVLGVRLRFSFVHKLTASFPQ</sequence>
<dbReference type="EMBL" id="JBBPBN010000050">
    <property type="protein sequence ID" value="KAK8992604.1"/>
    <property type="molecule type" value="Genomic_DNA"/>
</dbReference>
<organism evidence="2 3">
    <name type="scientific">Hibiscus sabdariffa</name>
    <name type="common">roselle</name>
    <dbReference type="NCBI Taxonomy" id="183260"/>
    <lineage>
        <taxon>Eukaryota</taxon>
        <taxon>Viridiplantae</taxon>
        <taxon>Streptophyta</taxon>
        <taxon>Embryophyta</taxon>
        <taxon>Tracheophyta</taxon>
        <taxon>Spermatophyta</taxon>
        <taxon>Magnoliopsida</taxon>
        <taxon>eudicotyledons</taxon>
        <taxon>Gunneridae</taxon>
        <taxon>Pentapetalae</taxon>
        <taxon>rosids</taxon>
        <taxon>malvids</taxon>
        <taxon>Malvales</taxon>
        <taxon>Malvaceae</taxon>
        <taxon>Malvoideae</taxon>
        <taxon>Hibiscus</taxon>
    </lineage>
</organism>
<reference evidence="2 3" key="1">
    <citation type="journal article" date="2024" name="G3 (Bethesda)">
        <title>Genome assembly of Hibiscus sabdariffa L. provides insights into metabolisms of medicinal natural products.</title>
        <authorList>
            <person name="Kim T."/>
        </authorList>
    </citation>
    <scope>NUCLEOTIDE SEQUENCE [LARGE SCALE GENOMIC DNA]</scope>
    <source>
        <strain evidence="2">TK-2024</strain>
        <tissue evidence="2">Old leaves</tissue>
    </source>
</reference>
<keyword evidence="1" id="KW-0472">Membrane</keyword>
<keyword evidence="1" id="KW-1133">Transmembrane helix</keyword>